<dbReference type="Gene3D" id="3.40.605.10">
    <property type="entry name" value="Aldehyde Dehydrogenase, Chain A, domain 1"/>
    <property type="match status" value="1"/>
</dbReference>
<evidence type="ECO:0000313" key="7">
    <source>
        <dbReference type="Proteomes" id="UP000054567"/>
    </source>
</evidence>
<dbReference type="EC" id="1.2.1.3" evidence="3"/>
<proteinExistence type="inferred from homology"/>
<dbReference type="Gene3D" id="3.40.309.10">
    <property type="entry name" value="Aldehyde Dehydrogenase, Chain A, domain 2"/>
    <property type="match status" value="1"/>
</dbReference>
<dbReference type="FunFam" id="3.40.309.10:FF:000012">
    <property type="entry name" value="Betaine aldehyde dehydrogenase"/>
    <property type="match status" value="1"/>
</dbReference>
<reference evidence="7" key="2">
    <citation type="journal article" date="2009" name="Genome Res.">
        <title>Comparative genomic analyses of the human fungal pathogens Coccidioides and their relatives.</title>
        <authorList>
            <person name="Sharpton T.J."/>
            <person name="Stajich J.E."/>
            <person name="Rounsley S.D."/>
            <person name="Gardner M.J."/>
            <person name="Wortman J.R."/>
            <person name="Jordar V.S."/>
            <person name="Maiti R."/>
            <person name="Kodira C.D."/>
            <person name="Neafsey D.E."/>
            <person name="Zeng Q."/>
            <person name="Hung C.-Y."/>
            <person name="McMahan C."/>
            <person name="Muszewska A."/>
            <person name="Grynberg M."/>
            <person name="Mandel M.A."/>
            <person name="Kellner E.M."/>
            <person name="Barker B.M."/>
            <person name="Galgiani J.N."/>
            <person name="Orbach M.J."/>
            <person name="Kirkland T.N."/>
            <person name="Cole G.T."/>
            <person name="Henn M.R."/>
            <person name="Birren B.W."/>
            <person name="Taylor J.W."/>
        </authorList>
    </citation>
    <scope>NUCLEOTIDE SEQUENCE [LARGE SCALE GENOMIC DNA]</scope>
    <source>
        <strain evidence="7">RMSCC 3488</strain>
    </source>
</reference>
<dbReference type="SUPFAM" id="SSF53720">
    <property type="entry name" value="ALDH-like"/>
    <property type="match status" value="1"/>
</dbReference>
<dbReference type="InterPro" id="IPR015590">
    <property type="entry name" value="Aldehyde_DH_dom"/>
</dbReference>
<dbReference type="Proteomes" id="UP000054567">
    <property type="component" value="Unassembled WGS sequence"/>
</dbReference>
<protein>
    <recommendedName>
        <fullName evidence="3">aldehyde dehydrogenase (NAD(+))</fullName>
        <ecNumber evidence="3">1.2.1.3</ecNumber>
    </recommendedName>
</protein>
<dbReference type="Pfam" id="PF00171">
    <property type="entry name" value="Aldedh"/>
    <property type="match status" value="1"/>
</dbReference>
<keyword evidence="2" id="KW-0560">Oxidoreductase</keyword>
<dbReference type="PANTHER" id="PTHR11699">
    <property type="entry name" value="ALDEHYDE DEHYDROGENASE-RELATED"/>
    <property type="match status" value="1"/>
</dbReference>
<dbReference type="VEuPathDB" id="FungiDB:CPAG_03066"/>
<organism evidence="6 7">
    <name type="scientific">Coccidioides posadasii RMSCC 3488</name>
    <dbReference type="NCBI Taxonomy" id="454284"/>
    <lineage>
        <taxon>Eukaryota</taxon>
        <taxon>Fungi</taxon>
        <taxon>Dikarya</taxon>
        <taxon>Ascomycota</taxon>
        <taxon>Pezizomycotina</taxon>
        <taxon>Eurotiomycetes</taxon>
        <taxon>Eurotiomycetidae</taxon>
        <taxon>Onygenales</taxon>
        <taxon>Onygenaceae</taxon>
        <taxon>Coccidioides</taxon>
    </lineage>
</organism>
<dbReference type="InterPro" id="IPR016162">
    <property type="entry name" value="Ald_DH_N"/>
</dbReference>
<accession>A0A0J6F963</accession>
<dbReference type="InterPro" id="IPR016163">
    <property type="entry name" value="Ald_DH_C"/>
</dbReference>
<comment type="catalytic activity">
    <reaction evidence="4">
        <text>an aldehyde + NAD(+) + H2O = a carboxylate + NADH + 2 H(+)</text>
        <dbReference type="Rhea" id="RHEA:16185"/>
        <dbReference type="ChEBI" id="CHEBI:15377"/>
        <dbReference type="ChEBI" id="CHEBI:15378"/>
        <dbReference type="ChEBI" id="CHEBI:17478"/>
        <dbReference type="ChEBI" id="CHEBI:29067"/>
        <dbReference type="ChEBI" id="CHEBI:57540"/>
        <dbReference type="ChEBI" id="CHEBI:57945"/>
        <dbReference type="EC" id="1.2.1.3"/>
    </reaction>
</comment>
<evidence type="ECO:0000256" key="4">
    <source>
        <dbReference type="ARBA" id="ARBA00049194"/>
    </source>
</evidence>
<feature type="domain" description="Aldehyde dehydrogenase" evidence="5">
    <location>
        <begin position="42"/>
        <end position="495"/>
    </location>
</feature>
<reference evidence="7" key="3">
    <citation type="journal article" date="2010" name="Genome Res.">
        <title>Population genomic sequencing of Coccidioides fungi reveals recent hybridization and transposon control.</title>
        <authorList>
            <person name="Neafsey D.E."/>
            <person name="Barker B.M."/>
            <person name="Sharpton T.J."/>
            <person name="Stajich J.E."/>
            <person name="Park D.J."/>
            <person name="Whiston E."/>
            <person name="Hung C.-Y."/>
            <person name="McMahan C."/>
            <person name="White J."/>
            <person name="Sykes S."/>
            <person name="Heiman D."/>
            <person name="Young S."/>
            <person name="Zeng Q."/>
            <person name="Abouelleil A."/>
            <person name="Aftuck L."/>
            <person name="Bessette D."/>
            <person name="Brown A."/>
            <person name="FitzGerald M."/>
            <person name="Lui A."/>
            <person name="Macdonald J.P."/>
            <person name="Priest M."/>
            <person name="Orbach M.J."/>
            <person name="Galgiani J.N."/>
            <person name="Kirkland T.N."/>
            <person name="Cole G.T."/>
            <person name="Birren B.W."/>
            <person name="Henn M.R."/>
            <person name="Taylor J.W."/>
            <person name="Rounsley S.D."/>
        </authorList>
    </citation>
    <scope>NUCLEOTIDE SEQUENCE [LARGE SCALE GENOMIC DNA]</scope>
    <source>
        <strain evidence="7">RMSCC 3488</strain>
    </source>
</reference>
<evidence type="ECO:0000256" key="2">
    <source>
        <dbReference type="ARBA" id="ARBA00023002"/>
    </source>
</evidence>
<dbReference type="EMBL" id="DS268110">
    <property type="protein sequence ID" value="KMM66728.1"/>
    <property type="molecule type" value="Genomic_DNA"/>
</dbReference>
<reference evidence="6 7" key="1">
    <citation type="submission" date="2007-06" db="EMBL/GenBank/DDBJ databases">
        <title>The Genome Sequence of Coccidioides posadasii RMSCC_3488.</title>
        <authorList>
            <consortium name="Coccidioides Genome Resources Consortium"/>
            <consortium name="The Broad Institute Genome Sequencing Platform"/>
            <person name="Henn M.R."/>
            <person name="Sykes S."/>
            <person name="Young S."/>
            <person name="Jaffe D."/>
            <person name="Berlin A."/>
            <person name="Alvarez P."/>
            <person name="Butler J."/>
            <person name="Gnerre S."/>
            <person name="Grabherr M."/>
            <person name="Mauceli E."/>
            <person name="Brockman W."/>
            <person name="Kodira C."/>
            <person name="Alvarado L."/>
            <person name="Zeng Q."/>
            <person name="Crawford M."/>
            <person name="Antoine C."/>
            <person name="Devon K."/>
            <person name="Galgiani J."/>
            <person name="Orsborn K."/>
            <person name="Lewis M.L."/>
            <person name="Nusbaum C."/>
            <person name="Galagan J."/>
            <person name="Birren B."/>
        </authorList>
    </citation>
    <scope>NUCLEOTIDE SEQUENCE [LARGE SCALE GENOMIC DNA]</scope>
    <source>
        <strain evidence="6 7">RMSCC 3488</strain>
    </source>
</reference>
<evidence type="ECO:0000256" key="1">
    <source>
        <dbReference type="ARBA" id="ARBA00009986"/>
    </source>
</evidence>
<evidence type="ECO:0000256" key="3">
    <source>
        <dbReference type="ARBA" id="ARBA00024226"/>
    </source>
</evidence>
<dbReference type="GO" id="GO:0046394">
    <property type="term" value="P:carboxylic acid biosynthetic process"/>
    <property type="evidence" value="ECO:0007669"/>
    <property type="project" value="UniProtKB-ARBA"/>
</dbReference>
<dbReference type="OrthoDB" id="310895at2759"/>
<dbReference type="FunFam" id="3.40.605.10:FF:000007">
    <property type="entry name" value="NAD/NADP-dependent betaine aldehyde dehydrogenase"/>
    <property type="match status" value="1"/>
</dbReference>
<evidence type="ECO:0000259" key="5">
    <source>
        <dbReference type="Pfam" id="PF00171"/>
    </source>
</evidence>
<evidence type="ECO:0000313" key="6">
    <source>
        <dbReference type="EMBL" id="KMM66728.1"/>
    </source>
</evidence>
<gene>
    <name evidence="6" type="ORF">CPAG_03066</name>
</gene>
<dbReference type="CDD" id="cd07091">
    <property type="entry name" value="ALDH_F1-2_Ald2-like"/>
    <property type="match status" value="1"/>
</dbReference>
<dbReference type="FunFam" id="3.40.605.10:FF:000026">
    <property type="entry name" value="Aldehyde dehydrogenase, putative"/>
    <property type="match status" value="1"/>
</dbReference>
<dbReference type="InterPro" id="IPR016161">
    <property type="entry name" value="Ald_DH/histidinol_DH"/>
</dbReference>
<dbReference type="AlphaFoldDB" id="A0A0J6F963"/>
<dbReference type="GO" id="GO:0004029">
    <property type="term" value="F:aldehyde dehydrogenase (NAD+) activity"/>
    <property type="evidence" value="ECO:0007669"/>
    <property type="project" value="UniProtKB-EC"/>
</dbReference>
<comment type="similarity">
    <text evidence="1">Belongs to the aldehyde dehydrogenase family.</text>
</comment>
<name>A0A0J6F963_COCPO</name>
<sequence>MRTKSSVGIMAAQTVTLQGAEGRSIEIPTGLFINNEFVPSLTGTTLDTTNPANGDLLATIAAASEEDINAAVQSAKDAFYTTWKATPPTTRQSLMLKLADLIERDVDEFANLEALDGGILLSGSKGMHVPHSVETLRYFAGWADKIDGKSIAIPSGIAYTHREPLGVCAAIVPWNAPLIVTMWKLAPCIAAGNTLVLKTSELTPLYGIKLAALIKEAGFPAGVVNIVTGLGAVAGRALSEHMDVRKIAFTGSTLTGRAIMKAAASSNLKKVTLELGGKGPTIIFDDADLQNAVFWATLGITANNGQICVAGSRIYVQEGIYEKFIAAFSAASTKAVAGDPLLSNTTKGPIVSADQHSKIMGYIKKGQDEGARLLHGGGQPAPGYIENTAFVDVNEDMTIMREEIFGPVAAISKFKTESEAIQKANNTEYGLSSAIFTNNVSRADRVSRALESGQVTVNSWGMVHANVPFGGIKMSGFGKDMGEESLDGWTGTKTIKYHTLPEVPN</sequence>